<keyword evidence="2" id="KW-1185">Reference proteome</keyword>
<dbReference type="OrthoDB" id="6436959at2759"/>
<protein>
    <submittedName>
        <fullName evidence="1">Uncharacterized protein</fullName>
    </submittedName>
</protein>
<gene>
    <name evidence="1" type="ORF">AVEN_199750_1</name>
</gene>
<organism evidence="1 2">
    <name type="scientific">Araneus ventricosus</name>
    <name type="common">Orbweaver spider</name>
    <name type="synonym">Epeira ventricosa</name>
    <dbReference type="NCBI Taxonomy" id="182803"/>
    <lineage>
        <taxon>Eukaryota</taxon>
        <taxon>Metazoa</taxon>
        <taxon>Ecdysozoa</taxon>
        <taxon>Arthropoda</taxon>
        <taxon>Chelicerata</taxon>
        <taxon>Arachnida</taxon>
        <taxon>Araneae</taxon>
        <taxon>Araneomorphae</taxon>
        <taxon>Entelegynae</taxon>
        <taxon>Araneoidea</taxon>
        <taxon>Araneidae</taxon>
        <taxon>Araneus</taxon>
    </lineage>
</organism>
<dbReference type="AlphaFoldDB" id="A0A4Y2J8G3"/>
<name>A0A4Y2J8G3_ARAVE</name>
<dbReference type="EMBL" id="BGPR01003243">
    <property type="protein sequence ID" value="GBM85552.1"/>
    <property type="molecule type" value="Genomic_DNA"/>
</dbReference>
<comment type="caution">
    <text evidence="1">The sequence shown here is derived from an EMBL/GenBank/DDBJ whole genome shotgun (WGS) entry which is preliminary data.</text>
</comment>
<sequence>MFDSKAGKIVTAPLKYPRLVSGAIPSQMPNCASYMSSSTSSRENPEVKKMKLEQLNVEKALQESTIEKRKYDECRYFKNLEELNQRISLVNMTNFWNIIYKENKILFVNLELNSAPEMALSVVINDSLDMSFFVGKTSLSNIPNITSLPTKVNNLNEIL</sequence>
<accession>A0A4Y2J8G3</accession>
<evidence type="ECO:0000313" key="1">
    <source>
        <dbReference type="EMBL" id="GBM85552.1"/>
    </source>
</evidence>
<dbReference type="Proteomes" id="UP000499080">
    <property type="component" value="Unassembled WGS sequence"/>
</dbReference>
<reference evidence="1 2" key="1">
    <citation type="journal article" date="2019" name="Sci. Rep.">
        <title>Orb-weaving spider Araneus ventricosus genome elucidates the spidroin gene catalogue.</title>
        <authorList>
            <person name="Kono N."/>
            <person name="Nakamura H."/>
            <person name="Ohtoshi R."/>
            <person name="Moran D.A.P."/>
            <person name="Shinohara A."/>
            <person name="Yoshida Y."/>
            <person name="Fujiwara M."/>
            <person name="Mori M."/>
            <person name="Tomita M."/>
            <person name="Arakawa K."/>
        </authorList>
    </citation>
    <scope>NUCLEOTIDE SEQUENCE [LARGE SCALE GENOMIC DNA]</scope>
</reference>
<evidence type="ECO:0000313" key="2">
    <source>
        <dbReference type="Proteomes" id="UP000499080"/>
    </source>
</evidence>
<proteinExistence type="predicted"/>